<name>A0A8E1WCY6_9HYPH</name>
<sequence>MRSTLALTAAASLMLAAGMALTSPAAAGGSHDRVYADSFGNLIVESTTGYKRIIVGEGASARKLAAYTGSTGPKVIYLDGPDRKATHCYRPPMLLKGRSYMYGFSEGEIPQPGLVCR</sequence>
<evidence type="ECO:0000313" key="2">
    <source>
        <dbReference type="EMBL" id="MBB6465733.1"/>
    </source>
</evidence>
<dbReference type="Proteomes" id="UP000598227">
    <property type="component" value="Unassembled WGS sequence"/>
</dbReference>
<evidence type="ECO:0000313" key="3">
    <source>
        <dbReference type="EMBL" id="MBE1204526.1"/>
    </source>
</evidence>
<protein>
    <submittedName>
        <fullName evidence="2">Uncharacterized protein</fullName>
    </submittedName>
</protein>
<keyword evidence="1" id="KW-0732">Signal</keyword>
<evidence type="ECO:0000313" key="4">
    <source>
        <dbReference type="Proteomes" id="UP000532373"/>
    </source>
</evidence>
<evidence type="ECO:0000256" key="1">
    <source>
        <dbReference type="SAM" id="SignalP"/>
    </source>
</evidence>
<proteinExistence type="predicted"/>
<dbReference type="Proteomes" id="UP000532373">
    <property type="component" value="Unassembled WGS sequence"/>
</dbReference>
<accession>A0A8E1WCY6</accession>
<dbReference type="EMBL" id="JACZEP010000002">
    <property type="protein sequence ID" value="MBE1204526.1"/>
    <property type="molecule type" value="Genomic_DNA"/>
</dbReference>
<keyword evidence="5" id="KW-1185">Reference proteome</keyword>
<organism evidence="2 4">
    <name type="scientific">Aminobacter carboxidus</name>
    <dbReference type="NCBI Taxonomy" id="376165"/>
    <lineage>
        <taxon>Bacteria</taxon>
        <taxon>Pseudomonadati</taxon>
        <taxon>Pseudomonadota</taxon>
        <taxon>Alphaproteobacteria</taxon>
        <taxon>Hyphomicrobiales</taxon>
        <taxon>Phyllobacteriaceae</taxon>
        <taxon>Aminobacter</taxon>
    </lineage>
</organism>
<feature type="signal peptide" evidence="1">
    <location>
        <begin position="1"/>
        <end position="27"/>
    </location>
</feature>
<evidence type="ECO:0000313" key="5">
    <source>
        <dbReference type="Proteomes" id="UP000598227"/>
    </source>
</evidence>
<feature type="chain" id="PRO_5034728728" evidence="1">
    <location>
        <begin position="28"/>
        <end position="117"/>
    </location>
</feature>
<gene>
    <name evidence="2" type="ORF">HNQ96_001591</name>
    <name evidence="3" type="ORF">IHE39_09540</name>
</gene>
<dbReference type="RefSeq" id="WP_184768205.1">
    <property type="nucleotide sequence ID" value="NZ_JACHGI010000002.1"/>
</dbReference>
<dbReference type="EMBL" id="JACHGI010000002">
    <property type="protein sequence ID" value="MBB6465733.1"/>
    <property type="molecule type" value="Genomic_DNA"/>
</dbReference>
<reference evidence="3 5" key="2">
    <citation type="submission" date="2020-09" db="EMBL/GenBank/DDBJ databases">
        <title>Draft Genome Sequence of Aminobacter carboxidus type strain DSM 1086, a soil Gram-negative carboxydobacterium.</title>
        <authorList>
            <person name="Turrini P."/>
            <person name="Tescari M."/>
            <person name="Artuso I."/>
            <person name="Lugli G.A."/>
            <person name="Frangipani E."/>
            <person name="Ventura M."/>
            <person name="Visca P."/>
        </authorList>
    </citation>
    <scope>NUCLEOTIDE SEQUENCE [LARGE SCALE GENOMIC DNA]</scope>
    <source>
        <strain evidence="3 5">DSM 1086</strain>
    </source>
</reference>
<reference evidence="2 4" key="1">
    <citation type="submission" date="2020-08" db="EMBL/GenBank/DDBJ databases">
        <title>Genomic Encyclopedia of Type Strains, Phase IV (KMG-IV): sequencing the most valuable type-strain genomes for metagenomic binning, comparative biology and taxonomic classification.</title>
        <authorList>
            <person name="Goeker M."/>
        </authorList>
    </citation>
    <scope>NUCLEOTIDE SEQUENCE [LARGE SCALE GENOMIC DNA]</scope>
    <source>
        <strain evidence="2 4">DSM 17454</strain>
    </source>
</reference>
<dbReference type="AlphaFoldDB" id="A0A8E1WCY6"/>
<comment type="caution">
    <text evidence="2">The sequence shown here is derived from an EMBL/GenBank/DDBJ whole genome shotgun (WGS) entry which is preliminary data.</text>
</comment>